<protein>
    <submittedName>
        <fullName evidence="7">TetR/AcrR family transcriptional regulator</fullName>
    </submittedName>
</protein>
<evidence type="ECO:0000256" key="3">
    <source>
        <dbReference type="ARBA" id="ARBA00023163"/>
    </source>
</evidence>
<dbReference type="Pfam" id="PF00440">
    <property type="entry name" value="TetR_N"/>
    <property type="match status" value="1"/>
</dbReference>
<dbReference type="InterPro" id="IPR004111">
    <property type="entry name" value="Repressor_TetR_C"/>
</dbReference>
<dbReference type="PROSITE" id="PS50977">
    <property type="entry name" value="HTH_TETR_2"/>
    <property type="match status" value="1"/>
</dbReference>
<accession>A0A5J5KAJ8</accession>
<evidence type="ECO:0000259" key="6">
    <source>
        <dbReference type="PROSITE" id="PS50977"/>
    </source>
</evidence>
<sequence length="245" mass="25951">MGAESSLPGRVWGRERPTPRRQAPTVGRIVEASIALADAEGLDALSMRRVAADLGSGTTSLYRYVTGRDELLELMVDAIAGETEPAPLTGDWRADLAAMARGHRETLLRHPWLGAVMATRPALGPNSLRHMDHALAAAGQLTSDITLAAGVVALVGDYLAGAVSREVAEQEAQRRTGLTEEQWRAGVGPYIREVIESGAYPQFARRVVEARDQTHGERFEFGLACLLEGVAATCVSGAAGPTGAA</sequence>
<dbReference type="InterPro" id="IPR036271">
    <property type="entry name" value="Tet_transcr_reg_TetR-rel_C_sf"/>
</dbReference>
<feature type="region of interest" description="Disordered" evidence="5">
    <location>
        <begin position="1"/>
        <end position="23"/>
    </location>
</feature>
<dbReference type="Pfam" id="PF02909">
    <property type="entry name" value="TetR_C_1"/>
    <property type="match status" value="1"/>
</dbReference>
<evidence type="ECO:0000256" key="2">
    <source>
        <dbReference type="ARBA" id="ARBA00023125"/>
    </source>
</evidence>
<evidence type="ECO:0000313" key="7">
    <source>
        <dbReference type="EMBL" id="KAA9381876.1"/>
    </source>
</evidence>
<dbReference type="AlphaFoldDB" id="A0A5J5KAJ8"/>
<dbReference type="Gene3D" id="1.10.357.10">
    <property type="entry name" value="Tetracycline Repressor, domain 2"/>
    <property type="match status" value="1"/>
</dbReference>
<keyword evidence="3" id="KW-0804">Transcription</keyword>
<keyword evidence="2 4" id="KW-0238">DNA-binding</keyword>
<evidence type="ECO:0000313" key="8">
    <source>
        <dbReference type="Proteomes" id="UP000327011"/>
    </source>
</evidence>
<dbReference type="EMBL" id="VYTZ01000001">
    <property type="protein sequence ID" value="KAA9381876.1"/>
    <property type="molecule type" value="Genomic_DNA"/>
</dbReference>
<reference evidence="7 8" key="1">
    <citation type="submission" date="2019-09" db="EMBL/GenBank/DDBJ databases">
        <title>Screening of Novel Bioactive Compounds from Soil-Associated.</title>
        <authorList>
            <person name="Gong X."/>
        </authorList>
    </citation>
    <scope>NUCLEOTIDE SEQUENCE [LARGE SCALE GENOMIC DNA]</scope>
    <source>
        <strain evidence="7 8">Gxj-6</strain>
    </source>
</reference>
<dbReference type="SUPFAM" id="SSF48498">
    <property type="entry name" value="Tetracyclin repressor-like, C-terminal domain"/>
    <property type="match status" value="1"/>
</dbReference>
<dbReference type="InterPro" id="IPR050109">
    <property type="entry name" value="HTH-type_TetR-like_transc_reg"/>
</dbReference>
<keyword evidence="8" id="KW-1185">Reference proteome</keyword>
<dbReference type="PANTHER" id="PTHR30055:SF151">
    <property type="entry name" value="TRANSCRIPTIONAL REGULATORY PROTEIN"/>
    <property type="match status" value="1"/>
</dbReference>
<keyword evidence="1" id="KW-0805">Transcription regulation</keyword>
<dbReference type="GO" id="GO:0000976">
    <property type="term" value="F:transcription cis-regulatory region binding"/>
    <property type="evidence" value="ECO:0007669"/>
    <property type="project" value="TreeGrafter"/>
</dbReference>
<evidence type="ECO:0000256" key="4">
    <source>
        <dbReference type="PROSITE-ProRule" id="PRU00335"/>
    </source>
</evidence>
<comment type="caution">
    <text evidence="7">The sequence shown here is derived from an EMBL/GenBank/DDBJ whole genome shotgun (WGS) entry which is preliminary data.</text>
</comment>
<evidence type="ECO:0000256" key="1">
    <source>
        <dbReference type="ARBA" id="ARBA00023015"/>
    </source>
</evidence>
<dbReference type="PANTHER" id="PTHR30055">
    <property type="entry name" value="HTH-TYPE TRANSCRIPTIONAL REGULATOR RUTR"/>
    <property type="match status" value="1"/>
</dbReference>
<gene>
    <name evidence="7" type="ORF">F5972_03410</name>
</gene>
<dbReference type="InterPro" id="IPR001647">
    <property type="entry name" value="HTH_TetR"/>
</dbReference>
<dbReference type="SUPFAM" id="SSF46689">
    <property type="entry name" value="Homeodomain-like"/>
    <property type="match status" value="1"/>
</dbReference>
<proteinExistence type="predicted"/>
<evidence type="ECO:0000256" key="5">
    <source>
        <dbReference type="SAM" id="MobiDB-lite"/>
    </source>
</evidence>
<dbReference type="Gene3D" id="1.10.10.60">
    <property type="entry name" value="Homeodomain-like"/>
    <property type="match status" value="1"/>
</dbReference>
<dbReference type="GO" id="GO:0045892">
    <property type="term" value="P:negative regulation of DNA-templated transcription"/>
    <property type="evidence" value="ECO:0007669"/>
    <property type="project" value="InterPro"/>
</dbReference>
<dbReference type="RefSeq" id="WP_150930909.1">
    <property type="nucleotide sequence ID" value="NZ_VYTZ01000001.1"/>
</dbReference>
<feature type="domain" description="HTH tetR-type" evidence="6">
    <location>
        <begin position="23"/>
        <end position="83"/>
    </location>
</feature>
<dbReference type="Proteomes" id="UP000327011">
    <property type="component" value="Unassembled WGS sequence"/>
</dbReference>
<name>A0A5J5KAJ8_9ACTN</name>
<dbReference type="GO" id="GO:0003700">
    <property type="term" value="F:DNA-binding transcription factor activity"/>
    <property type="evidence" value="ECO:0007669"/>
    <property type="project" value="TreeGrafter"/>
</dbReference>
<dbReference type="InterPro" id="IPR009057">
    <property type="entry name" value="Homeodomain-like_sf"/>
</dbReference>
<feature type="DNA-binding region" description="H-T-H motif" evidence="4">
    <location>
        <begin position="46"/>
        <end position="65"/>
    </location>
</feature>
<organism evidence="7 8">
    <name type="scientific">Microbispora cellulosiformans</name>
    <dbReference type="NCBI Taxonomy" id="2614688"/>
    <lineage>
        <taxon>Bacteria</taxon>
        <taxon>Bacillati</taxon>
        <taxon>Actinomycetota</taxon>
        <taxon>Actinomycetes</taxon>
        <taxon>Streptosporangiales</taxon>
        <taxon>Streptosporangiaceae</taxon>
        <taxon>Microbispora</taxon>
    </lineage>
</organism>